<dbReference type="InterPro" id="IPR008020">
    <property type="entry name" value="G8P"/>
</dbReference>
<feature type="signal peptide" evidence="2">
    <location>
        <begin position="1"/>
        <end position="23"/>
    </location>
</feature>
<accession>A0A272EVJ8</accession>
<keyword evidence="1" id="KW-1133">Transmembrane helix</keyword>
<evidence type="ECO:0000313" key="6">
    <source>
        <dbReference type="Proteomes" id="UP000623509"/>
    </source>
</evidence>
<keyword evidence="2" id="KW-0732">Signal</keyword>
<evidence type="ECO:0000313" key="4">
    <source>
        <dbReference type="EMBL" id="PAS94076.1"/>
    </source>
</evidence>
<dbReference type="AlphaFoldDB" id="A0A272EVJ8"/>
<comment type="caution">
    <text evidence="4">The sequence shown here is derived from an EMBL/GenBank/DDBJ whole genome shotgun (WGS) entry which is preliminary data.</text>
</comment>
<name>A0A272EVJ8_9RHOO</name>
<dbReference type="EMBL" id="MDUX01000009">
    <property type="protein sequence ID" value="KAF7600094.1"/>
    <property type="molecule type" value="Genomic_DNA"/>
</dbReference>
<evidence type="ECO:0000313" key="3">
    <source>
        <dbReference type="EMBL" id="KAF7600094.1"/>
    </source>
</evidence>
<feature type="transmembrane region" description="Helical" evidence="1">
    <location>
        <begin position="39"/>
        <end position="58"/>
    </location>
</feature>
<keyword evidence="1" id="KW-0472">Membrane</keyword>
<dbReference type="Proteomes" id="UP000216107">
    <property type="component" value="Unassembled WGS sequence"/>
</dbReference>
<evidence type="ECO:0000313" key="5">
    <source>
        <dbReference type="Proteomes" id="UP000216107"/>
    </source>
</evidence>
<keyword evidence="1" id="KW-0812">Transmembrane</keyword>
<keyword evidence="4" id="KW-0808">Transferase</keyword>
<feature type="chain" id="PRO_5013261553" evidence="2">
    <location>
        <begin position="24"/>
        <end position="65"/>
    </location>
</feature>
<evidence type="ECO:0000256" key="2">
    <source>
        <dbReference type="SAM" id="SignalP"/>
    </source>
</evidence>
<keyword evidence="6" id="KW-1185">Reference proteome</keyword>
<proteinExistence type="predicted"/>
<reference evidence="4 5" key="2">
    <citation type="submission" date="2017-07" db="EMBL/GenBank/DDBJ databases">
        <title>Candidatus Dactylopiibacterium carminicum, a nitrogen-fixing symbiont of the cochineal insect Dactylopius coccus and Dactylopius opuntiae (Hemiptera: Coccoidea: Dactylopiidae).</title>
        <authorList>
            <person name="Vera A."/>
        </authorList>
    </citation>
    <scope>NUCLEOTIDE SEQUENCE [LARGE SCALE GENOMIC DNA]</scope>
    <source>
        <strain evidence="4 5">NFDCM</strain>
    </source>
</reference>
<dbReference type="GO" id="GO:0032259">
    <property type="term" value="P:methylation"/>
    <property type="evidence" value="ECO:0007669"/>
    <property type="project" value="UniProtKB-KW"/>
</dbReference>
<dbReference type="Pfam" id="PF05356">
    <property type="entry name" value="Phage_Coat_B"/>
    <property type="match status" value="1"/>
</dbReference>
<organism evidence="4 5">
    <name type="scientific">Candidatus Dactylopiibacterium carminicum</name>
    <dbReference type="NCBI Taxonomy" id="857335"/>
    <lineage>
        <taxon>Bacteria</taxon>
        <taxon>Pseudomonadati</taxon>
        <taxon>Pseudomonadota</taxon>
        <taxon>Betaproteobacteria</taxon>
        <taxon>Rhodocyclales</taxon>
        <taxon>Rhodocyclaceae</taxon>
        <taxon>Candidatus Dactylopiibacterium</taxon>
    </lineage>
</organism>
<dbReference type="EMBL" id="NMRN01000010">
    <property type="protein sequence ID" value="PAS94076.1"/>
    <property type="molecule type" value="Genomic_DNA"/>
</dbReference>
<reference evidence="3 6" key="1">
    <citation type="submission" date="2016-08" db="EMBL/GenBank/DDBJ databases">
        <title>Candidatus Dactylopiibacterium carminicum genome sequence.</title>
        <authorList>
            <person name="Ramirez-Puebla S.T."/>
            <person name="Ormeno-Orrillo E."/>
            <person name="Vera-Ponce De Leon A."/>
            <person name="Luis L."/>
            <person name="Sanchez-Flores A."/>
            <person name="Monica R."/>
            <person name="Martinez-Romero E."/>
        </authorList>
    </citation>
    <scope>NUCLEOTIDE SEQUENCE [LARGE SCALE GENOMIC DNA]</scope>
    <source>
        <strain evidence="3">END1</strain>
    </source>
</reference>
<keyword evidence="4" id="KW-0489">Methyltransferase</keyword>
<dbReference type="RefSeq" id="WP_095523657.1">
    <property type="nucleotide sequence ID" value="NZ_MDUX01000009.1"/>
</dbReference>
<dbReference type="GO" id="GO:0008168">
    <property type="term" value="F:methyltransferase activity"/>
    <property type="evidence" value="ECO:0007669"/>
    <property type="project" value="UniProtKB-KW"/>
</dbReference>
<dbReference type="SUPFAM" id="SSF57987">
    <property type="entry name" value="Inovirus (filamentous phage) major coat protein"/>
    <property type="match status" value="1"/>
</dbReference>
<gene>
    <name evidence="3" type="ORF">BGI27_04160</name>
    <name evidence="4" type="ORF">CGU29_05395</name>
</gene>
<evidence type="ECO:0000256" key="1">
    <source>
        <dbReference type="SAM" id="Phobius"/>
    </source>
</evidence>
<dbReference type="Proteomes" id="UP000623509">
    <property type="component" value="Unassembled WGS sequence"/>
</dbReference>
<protein>
    <submittedName>
        <fullName evidence="4">Methyltransferase</fullName>
    </submittedName>
</protein>
<sequence>MKKQILAVVAGVFSLALTTGAQAAIDVSAVVDEIDGTLTPIGLIGGAVLLVAVAIKAYKWVRRAM</sequence>